<dbReference type="InterPro" id="IPR014922">
    <property type="entry name" value="YdhG-like"/>
</dbReference>
<accession>A0A3B0U1N6</accession>
<organism evidence="2">
    <name type="scientific">hydrothermal vent metagenome</name>
    <dbReference type="NCBI Taxonomy" id="652676"/>
    <lineage>
        <taxon>unclassified sequences</taxon>
        <taxon>metagenomes</taxon>
        <taxon>ecological metagenomes</taxon>
    </lineage>
</organism>
<dbReference type="SUPFAM" id="SSF159888">
    <property type="entry name" value="YdhG-like"/>
    <property type="match status" value="1"/>
</dbReference>
<evidence type="ECO:0000259" key="1">
    <source>
        <dbReference type="Pfam" id="PF08818"/>
    </source>
</evidence>
<feature type="domain" description="YdhG-like" evidence="1">
    <location>
        <begin position="26"/>
        <end position="114"/>
    </location>
</feature>
<proteinExistence type="predicted"/>
<dbReference type="EMBL" id="UOEQ01000225">
    <property type="protein sequence ID" value="VAW19587.1"/>
    <property type="molecule type" value="Genomic_DNA"/>
</dbReference>
<evidence type="ECO:0000313" key="2">
    <source>
        <dbReference type="EMBL" id="VAW19587.1"/>
    </source>
</evidence>
<dbReference type="Pfam" id="PF08818">
    <property type="entry name" value="DUF1801"/>
    <property type="match status" value="1"/>
</dbReference>
<reference evidence="2" key="1">
    <citation type="submission" date="2018-06" db="EMBL/GenBank/DDBJ databases">
        <authorList>
            <person name="Zhirakovskaya E."/>
        </authorList>
    </citation>
    <scope>NUCLEOTIDE SEQUENCE</scope>
</reference>
<gene>
    <name evidence="2" type="ORF">MNBD_ALPHA11-2253</name>
</gene>
<protein>
    <recommendedName>
        <fullName evidence="1">YdhG-like domain-containing protein</fullName>
    </recommendedName>
</protein>
<name>A0A3B0U1N6_9ZZZZ</name>
<dbReference type="AlphaFoldDB" id="A0A3B0U1N6"/>
<sequence length="120" mass="13947">MDKLPKEKVAAFLDELHQSDVKKFTIVEQCRSLFFSIHPSGNEYIKYGGIMFSLSRDVAGLFAYKNYVSMELSFGYSMDDPDKILQGCGKFRRHIKFSTVDQIDEKRLEFFLRQLSVKTT</sequence>